<dbReference type="KEGG" id="sle:sle_55770"/>
<evidence type="ECO:0000256" key="3">
    <source>
        <dbReference type="ARBA" id="ARBA00022839"/>
    </source>
</evidence>
<dbReference type="GO" id="GO:0003676">
    <property type="term" value="F:nucleic acid binding"/>
    <property type="evidence" value="ECO:0007669"/>
    <property type="project" value="InterPro"/>
</dbReference>
<dbReference type="NCBIfam" id="NF005927">
    <property type="entry name" value="PRK07942.1"/>
    <property type="match status" value="1"/>
</dbReference>
<evidence type="ECO:0000313" key="7">
    <source>
        <dbReference type="Proteomes" id="UP000035016"/>
    </source>
</evidence>
<dbReference type="GO" id="GO:0008408">
    <property type="term" value="F:3'-5' exonuclease activity"/>
    <property type="evidence" value="ECO:0007669"/>
    <property type="project" value="TreeGrafter"/>
</dbReference>
<gene>
    <name evidence="6" type="primary">sle_55770</name>
</gene>
<organism evidence="6 7">
    <name type="scientific">Streptomyces leeuwenhoekii</name>
    <dbReference type="NCBI Taxonomy" id="1437453"/>
    <lineage>
        <taxon>Bacteria</taxon>
        <taxon>Bacillati</taxon>
        <taxon>Actinomycetota</taxon>
        <taxon>Actinomycetes</taxon>
        <taxon>Kitasatosporales</taxon>
        <taxon>Streptomycetaceae</taxon>
        <taxon>Streptomyces</taxon>
    </lineage>
</organism>
<evidence type="ECO:0000256" key="4">
    <source>
        <dbReference type="SAM" id="MobiDB-lite"/>
    </source>
</evidence>
<dbReference type="InterPro" id="IPR012337">
    <property type="entry name" value="RNaseH-like_sf"/>
</dbReference>
<keyword evidence="2" id="KW-0378">Hydrolase</keyword>
<protein>
    <submittedName>
        <fullName evidence="6">DNA Polymerase III Subunit Epsilon</fullName>
    </submittedName>
</protein>
<feature type="domain" description="Exonuclease" evidence="5">
    <location>
        <begin position="96"/>
        <end position="277"/>
    </location>
</feature>
<feature type="region of interest" description="Disordered" evidence="4">
    <location>
        <begin position="57"/>
        <end position="76"/>
    </location>
</feature>
<dbReference type="AlphaFoldDB" id="A0A0F7VWT5"/>
<dbReference type="Gene3D" id="3.30.420.10">
    <property type="entry name" value="Ribonuclease H-like superfamily/Ribonuclease H"/>
    <property type="match status" value="1"/>
</dbReference>
<proteinExistence type="predicted"/>
<accession>A0A0F7VWT5</accession>
<dbReference type="SUPFAM" id="SSF53098">
    <property type="entry name" value="Ribonuclease H-like"/>
    <property type="match status" value="1"/>
</dbReference>
<evidence type="ECO:0000259" key="5">
    <source>
        <dbReference type="SMART" id="SM00479"/>
    </source>
</evidence>
<dbReference type="Proteomes" id="UP000035016">
    <property type="component" value="Chromosome Chromosome"/>
</dbReference>
<evidence type="ECO:0000256" key="1">
    <source>
        <dbReference type="ARBA" id="ARBA00022722"/>
    </source>
</evidence>
<evidence type="ECO:0000256" key="2">
    <source>
        <dbReference type="ARBA" id="ARBA00022801"/>
    </source>
</evidence>
<dbReference type="InterPro" id="IPR036397">
    <property type="entry name" value="RNaseH_sf"/>
</dbReference>
<keyword evidence="3" id="KW-0269">Exonuclease</keyword>
<dbReference type="GO" id="GO:0005829">
    <property type="term" value="C:cytosol"/>
    <property type="evidence" value="ECO:0007669"/>
    <property type="project" value="TreeGrafter"/>
</dbReference>
<dbReference type="Pfam" id="PF00929">
    <property type="entry name" value="RNase_T"/>
    <property type="match status" value="1"/>
</dbReference>
<sequence length="329" mass="36198">MRAVAASEPRVSAVRPGSSPLRSGCAMAMTNSLARPARRRENAPWFPELRGPALLLSPSGVRRKQPGYHRNGQRTGRQLPEVNKGLVGMAYWYEGPLAAFDTETTGVDVESDRIVSAAVVVQDAPGVRPRVTRWLVNPGVPVPRAATEVHGLTEEHLQHNGRWPAPVMYEIAQTLAEQAGVGRPLVVMNAPFDLTLLDRELRRHRASPLSRWFERTPLYVLDPRVLDKQLDRYRRGRRTLADLCAHYGVPLEGAHDAAADAQAALEVVRAVGRRFASRLEGLSPAELHTLQAVWHAAQARGLQAWFALNGAEEPVDPAWPLRPDLPAAA</sequence>
<feature type="region of interest" description="Disordered" evidence="4">
    <location>
        <begin position="1"/>
        <end position="23"/>
    </location>
</feature>
<dbReference type="InterPro" id="IPR013520">
    <property type="entry name" value="Ribonucl_H"/>
</dbReference>
<keyword evidence="1" id="KW-0540">Nuclease</keyword>
<evidence type="ECO:0000313" key="6">
    <source>
        <dbReference type="EMBL" id="CQR65034.1"/>
    </source>
</evidence>
<dbReference type="FunFam" id="3.30.420.10:FF:000133">
    <property type="entry name" value="DNA polymerase III PolC-type"/>
    <property type="match status" value="1"/>
</dbReference>
<dbReference type="EMBL" id="LN831790">
    <property type="protein sequence ID" value="CQR65034.1"/>
    <property type="molecule type" value="Genomic_DNA"/>
</dbReference>
<dbReference type="PANTHER" id="PTHR30231">
    <property type="entry name" value="DNA POLYMERASE III SUBUNIT EPSILON"/>
    <property type="match status" value="1"/>
</dbReference>
<name>A0A0F7VWT5_STRLW</name>
<dbReference type="SMART" id="SM00479">
    <property type="entry name" value="EXOIII"/>
    <property type="match status" value="1"/>
</dbReference>
<dbReference type="PANTHER" id="PTHR30231:SF4">
    <property type="entry name" value="PROTEIN NEN2"/>
    <property type="match status" value="1"/>
</dbReference>
<reference evidence="6 7" key="1">
    <citation type="submission" date="2015-02" db="EMBL/GenBank/DDBJ databases">
        <authorList>
            <person name="Gomez-Escribano P.J."/>
        </authorList>
    </citation>
    <scope>NUCLEOTIDE SEQUENCE [LARGE SCALE GENOMIC DNA]</scope>
    <source>
        <strain evidence="7">C34 (DSM 42122 / NRRL B-24963)</strain>
    </source>
</reference>
<dbReference type="CDD" id="cd06127">
    <property type="entry name" value="DEDDh"/>
    <property type="match status" value="1"/>
</dbReference>